<dbReference type="EMBL" id="CM000782">
    <property type="protein sequence ID" value="AQK81775.1"/>
    <property type="molecule type" value="Genomic_DNA"/>
</dbReference>
<evidence type="ECO:0000313" key="1">
    <source>
        <dbReference type="EMBL" id="AQK81773.1"/>
    </source>
</evidence>
<proteinExistence type="predicted"/>
<reference evidence="1" key="1">
    <citation type="submission" date="2015-12" db="EMBL/GenBank/DDBJ databases">
        <title>Update maize B73 reference genome by single molecule sequencing technologies.</title>
        <authorList>
            <consortium name="Maize Genome Sequencing Project"/>
            <person name="Ware D."/>
        </authorList>
    </citation>
    <scope>NUCLEOTIDE SEQUENCE</scope>
    <source>
        <tissue evidence="1">Seedling</tissue>
    </source>
</reference>
<name>A0A1D6LQL0_MAIZE</name>
<gene>
    <name evidence="1" type="ORF">ZEAMMB73_Zm00001d036721</name>
</gene>
<dbReference type="EMBL" id="CM000782">
    <property type="protein sequence ID" value="AQK81773.1"/>
    <property type="molecule type" value="Genomic_DNA"/>
</dbReference>
<dbReference type="InParanoid" id="A0A1D6LQL0"/>
<accession>A0A1D6LQL0</accession>
<sequence>MELASAMTALCPLPCRSYGSPSPCQARPPSVPSPSSPQPLSLAALALFSPSPSRARPCPKFSRQPLCVFHGRHPPHLL</sequence>
<protein>
    <submittedName>
        <fullName evidence="1">Uncharacterized protein</fullName>
    </submittedName>
</protein>
<organism evidence="1">
    <name type="scientific">Zea mays</name>
    <name type="common">Maize</name>
    <dbReference type="NCBI Taxonomy" id="4577"/>
    <lineage>
        <taxon>Eukaryota</taxon>
        <taxon>Viridiplantae</taxon>
        <taxon>Streptophyta</taxon>
        <taxon>Embryophyta</taxon>
        <taxon>Tracheophyta</taxon>
        <taxon>Spermatophyta</taxon>
        <taxon>Magnoliopsida</taxon>
        <taxon>Liliopsida</taxon>
        <taxon>Poales</taxon>
        <taxon>Poaceae</taxon>
        <taxon>PACMAD clade</taxon>
        <taxon>Panicoideae</taxon>
        <taxon>Andropogonodae</taxon>
        <taxon>Andropogoneae</taxon>
        <taxon>Tripsacinae</taxon>
        <taxon>Zea</taxon>
    </lineage>
</organism>
<dbReference type="AlphaFoldDB" id="A0A1D6LQL0"/>